<keyword evidence="4" id="KW-1185">Reference proteome</keyword>
<reference evidence="4 5" key="1">
    <citation type="submission" date="2017-07" db="EMBL/GenBank/DDBJ databases">
        <title>Leptospira spp. isolated from tropical soils.</title>
        <authorList>
            <person name="Thibeaux R."/>
            <person name="Iraola G."/>
            <person name="Ferres I."/>
            <person name="Bierque E."/>
            <person name="Girault D."/>
            <person name="Soupe-Gilbert M.-E."/>
            <person name="Picardeau M."/>
            <person name="Goarant C."/>
        </authorList>
    </citation>
    <scope>NUCLEOTIDE SEQUENCE [LARGE SCALE GENOMIC DNA]</scope>
    <source>
        <strain evidence="3 5">FH1-B-B1</strain>
        <strain evidence="2 4">FH1-B-C1</strain>
    </source>
</reference>
<dbReference type="OrthoDB" id="9785144at2"/>
<dbReference type="InterPro" id="IPR052513">
    <property type="entry name" value="Thioester_dehydratase-like"/>
</dbReference>
<sequence>MKEANSNPTIIGTKCQDCGFQITENVPRCIQCGSEKIQKIEYEGSGTIYTYTVVHVGFGHMAARAPYVLALVELREGVKALGILEGSAKESKITESVSIGLEVRLQKIDSEIGYFFRPV</sequence>
<evidence type="ECO:0000259" key="1">
    <source>
        <dbReference type="Pfam" id="PF01796"/>
    </source>
</evidence>
<accession>A0A2M9ZLZ7</accession>
<dbReference type="InterPro" id="IPR012340">
    <property type="entry name" value="NA-bd_OB-fold"/>
</dbReference>
<comment type="caution">
    <text evidence="3">The sequence shown here is derived from an EMBL/GenBank/DDBJ whole genome shotgun (WGS) entry which is preliminary data.</text>
</comment>
<dbReference type="SUPFAM" id="SSF50249">
    <property type="entry name" value="Nucleic acid-binding proteins"/>
    <property type="match status" value="1"/>
</dbReference>
<proteinExistence type="predicted"/>
<evidence type="ECO:0000313" key="5">
    <source>
        <dbReference type="Proteomes" id="UP000231990"/>
    </source>
</evidence>
<dbReference type="AlphaFoldDB" id="A0A2M9ZLZ7"/>
<protein>
    <recommendedName>
        <fullName evidence="1">ChsH2 C-terminal OB-fold domain-containing protein</fullName>
    </recommendedName>
</protein>
<dbReference type="Proteomes" id="UP000231990">
    <property type="component" value="Unassembled WGS sequence"/>
</dbReference>
<dbReference type="Pfam" id="PF01796">
    <property type="entry name" value="OB_ChsH2_C"/>
    <property type="match status" value="1"/>
</dbReference>
<evidence type="ECO:0000313" key="2">
    <source>
        <dbReference type="EMBL" id="PJZ69746.1"/>
    </source>
</evidence>
<dbReference type="EMBL" id="NPDZ01000006">
    <property type="protein sequence ID" value="PJZ73039.1"/>
    <property type="molecule type" value="Genomic_DNA"/>
</dbReference>
<dbReference type="Proteomes" id="UP000231962">
    <property type="component" value="Unassembled WGS sequence"/>
</dbReference>
<name>A0A2M9ZLZ7_9LEPT</name>
<evidence type="ECO:0000313" key="4">
    <source>
        <dbReference type="Proteomes" id="UP000231962"/>
    </source>
</evidence>
<dbReference type="PANTHER" id="PTHR34075">
    <property type="entry name" value="BLR3430 PROTEIN"/>
    <property type="match status" value="1"/>
</dbReference>
<dbReference type="InterPro" id="IPR002878">
    <property type="entry name" value="ChsH2_C"/>
</dbReference>
<dbReference type="RefSeq" id="WP_100713727.1">
    <property type="nucleotide sequence ID" value="NZ_NPDY01000007.1"/>
</dbReference>
<feature type="domain" description="ChsH2 C-terminal OB-fold" evidence="1">
    <location>
        <begin position="41"/>
        <end position="105"/>
    </location>
</feature>
<dbReference type="PANTHER" id="PTHR34075:SF5">
    <property type="entry name" value="BLR3430 PROTEIN"/>
    <property type="match status" value="1"/>
</dbReference>
<dbReference type="EMBL" id="NPDY01000007">
    <property type="protein sequence ID" value="PJZ69746.1"/>
    <property type="molecule type" value="Genomic_DNA"/>
</dbReference>
<organism evidence="3 5">
    <name type="scientific">Leptospira perolatii</name>
    <dbReference type="NCBI Taxonomy" id="2023191"/>
    <lineage>
        <taxon>Bacteria</taxon>
        <taxon>Pseudomonadati</taxon>
        <taxon>Spirochaetota</taxon>
        <taxon>Spirochaetia</taxon>
        <taxon>Leptospirales</taxon>
        <taxon>Leptospiraceae</taxon>
        <taxon>Leptospira</taxon>
    </lineage>
</organism>
<gene>
    <name evidence="2" type="ORF">CH360_09120</name>
    <name evidence="3" type="ORF">CH373_11115</name>
</gene>
<evidence type="ECO:0000313" key="3">
    <source>
        <dbReference type="EMBL" id="PJZ73039.1"/>
    </source>
</evidence>